<reference evidence="2 3" key="1">
    <citation type="submission" date="2018-06" db="EMBL/GenBank/DDBJ databases">
        <title>Genome analysis of cellulolytic fungus Trichoderma lentiforme CFAM-422.</title>
        <authorList>
            <person name="Steindorff A.S."/>
            <person name="Formighieri E.F."/>
            <person name="Midorikawa G.E.O."/>
            <person name="Tamietti M.S."/>
            <person name="Ramos E.Z."/>
            <person name="Silva A.S."/>
            <person name="Bon E.P.S."/>
            <person name="Mendes T.D."/>
            <person name="Damaso M.C.T."/>
            <person name="Favaro L.C.L."/>
        </authorList>
    </citation>
    <scope>NUCLEOTIDE SEQUENCE [LARGE SCALE GENOMIC DNA]</scope>
    <source>
        <strain evidence="2 3">CFAM-422</strain>
    </source>
</reference>
<dbReference type="Proteomes" id="UP000801864">
    <property type="component" value="Unassembled WGS sequence"/>
</dbReference>
<dbReference type="SUPFAM" id="SSF51556">
    <property type="entry name" value="Metallo-dependent hydrolases"/>
    <property type="match status" value="1"/>
</dbReference>
<keyword evidence="3" id="KW-1185">Reference proteome</keyword>
<evidence type="ECO:0000256" key="1">
    <source>
        <dbReference type="SAM" id="MobiDB-lite"/>
    </source>
</evidence>
<evidence type="ECO:0008006" key="4">
    <source>
        <dbReference type="Google" id="ProtNLM"/>
    </source>
</evidence>
<feature type="compositionally biased region" description="Polar residues" evidence="1">
    <location>
        <begin position="1"/>
        <end position="13"/>
    </location>
</feature>
<organism evidence="2 3">
    <name type="scientific">Trichoderma lentiforme</name>
    <dbReference type="NCBI Taxonomy" id="1567552"/>
    <lineage>
        <taxon>Eukaryota</taxon>
        <taxon>Fungi</taxon>
        <taxon>Dikarya</taxon>
        <taxon>Ascomycota</taxon>
        <taxon>Pezizomycotina</taxon>
        <taxon>Sordariomycetes</taxon>
        <taxon>Hypocreomycetidae</taxon>
        <taxon>Hypocreales</taxon>
        <taxon>Hypocreaceae</taxon>
        <taxon>Trichoderma</taxon>
    </lineage>
</organism>
<dbReference type="InterPro" id="IPR032466">
    <property type="entry name" value="Metal_Hydrolase"/>
</dbReference>
<dbReference type="Gene3D" id="3.20.20.140">
    <property type="entry name" value="Metal-dependent hydrolases"/>
    <property type="match status" value="1"/>
</dbReference>
<name>A0A9P4XIT6_9HYPO</name>
<accession>A0A9P4XIT6</accession>
<dbReference type="PANTHER" id="PTHR43135">
    <property type="entry name" value="ALPHA-D-RIBOSE 1-METHYLPHOSPHONATE 5-TRIPHOSPHATE DIPHOSPHATASE"/>
    <property type="match status" value="1"/>
</dbReference>
<gene>
    <name evidence="2" type="ORF">CFAM422_004931</name>
</gene>
<dbReference type="InterPro" id="IPR051781">
    <property type="entry name" value="Metallo-dep_Hydrolase"/>
</dbReference>
<feature type="region of interest" description="Disordered" evidence="1">
    <location>
        <begin position="1"/>
        <end position="20"/>
    </location>
</feature>
<dbReference type="GO" id="GO:0016810">
    <property type="term" value="F:hydrolase activity, acting on carbon-nitrogen (but not peptide) bonds"/>
    <property type="evidence" value="ECO:0007669"/>
    <property type="project" value="InterPro"/>
</dbReference>
<dbReference type="EMBL" id="QLNT01000007">
    <property type="protein sequence ID" value="KAF3072952.1"/>
    <property type="molecule type" value="Genomic_DNA"/>
</dbReference>
<dbReference type="PANTHER" id="PTHR43135:SF3">
    <property type="entry name" value="ALPHA-D-RIBOSE 1-METHYLPHOSPHONATE 5-TRIPHOSPHATE DIPHOSPHATASE"/>
    <property type="match status" value="1"/>
</dbReference>
<dbReference type="SUPFAM" id="SSF51338">
    <property type="entry name" value="Composite domain of metallo-dependent hydrolases"/>
    <property type="match status" value="1"/>
</dbReference>
<dbReference type="InterPro" id="IPR011059">
    <property type="entry name" value="Metal-dep_hydrolase_composite"/>
</dbReference>
<evidence type="ECO:0000313" key="3">
    <source>
        <dbReference type="Proteomes" id="UP000801864"/>
    </source>
</evidence>
<protein>
    <recommendedName>
        <fullName evidence="4">Amidohydrolase-related domain-containing protein</fullName>
    </recommendedName>
</protein>
<evidence type="ECO:0000313" key="2">
    <source>
        <dbReference type="EMBL" id="KAF3072952.1"/>
    </source>
</evidence>
<proteinExistence type="predicted"/>
<comment type="caution">
    <text evidence="2">The sequence shown here is derived from an EMBL/GenBank/DDBJ whole genome shotgun (WGS) entry which is preliminary data.</text>
</comment>
<dbReference type="AlphaFoldDB" id="A0A9P4XIT6"/>
<sequence length="268" mass="28770">MPQLPSHSMTTAGHLNDEMPVTTPDATVIQSDLLIPGRGEPLRPGTVVIAESKIKFVGSPDKVPAEYRSITPLHVPVLMPGLWDCHVHYFGMEMDTGVFSNMAKYLPGYKALAGAITVADLEATLMAGFTSVRELQGDGGDLWPGIESGLLVGPNVYSSIAAMSVTGGHGDSHSIPLDTVSCGGLCPIIDGPNKCKEVVRKLIHRRTWVIKIYSSGPVLSLNEDPGDRQFFDAELRAVDQEAGLSRRVMALCTPSGNTEKVNIEVHLQ</sequence>